<name>F2LSP0_BURGS</name>
<dbReference type="EMBL" id="CP002604">
    <property type="protein sequence ID" value="AEA65836.1"/>
    <property type="molecule type" value="Genomic_DNA"/>
</dbReference>
<gene>
    <name evidence="2" type="ordered locus">bgla_4p0420</name>
</gene>
<protein>
    <submittedName>
        <fullName evidence="2">Uncharacterized protein</fullName>
    </submittedName>
</protein>
<organism evidence="2 3">
    <name type="scientific">Burkholderia gladioli (strain BSR3)</name>
    <dbReference type="NCBI Taxonomy" id="999541"/>
    <lineage>
        <taxon>Bacteria</taxon>
        <taxon>Pseudomonadati</taxon>
        <taxon>Pseudomonadota</taxon>
        <taxon>Betaproteobacteria</taxon>
        <taxon>Burkholderiales</taxon>
        <taxon>Burkholderiaceae</taxon>
        <taxon>Burkholderia</taxon>
    </lineage>
</organism>
<feature type="region of interest" description="Disordered" evidence="1">
    <location>
        <begin position="1"/>
        <end position="36"/>
    </location>
</feature>
<keyword evidence="2" id="KW-0614">Plasmid</keyword>
<dbReference type="KEGG" id="bgd:bgla_4p0420"/>
<dbReference type="HOGENOM" id="CLU_1988424_0_0_4"/>
<dbReference type="Proteomes" id="UP000008316">
    <property type="component" value="Plasmid bgla_4p"/>
</dbReference>
<keyword evidence="3" id="KW-1185">Reference proteome</keyword>
<evidence type="ECO:0000256" key="1">
    <source>
        <dbReference type="SAM" id="MobiDB-lite"/>
    </source>
</evidence>
<evidence type="ECO:0000313" key="3">
    <source>
        <dbReference type="Proteomes" id="UP000008316"/>
    </source>
</evidence>
<geneLocation type="plasmid" evidence="2 3">
    <name>bgla_4p</name>
</geneLocation>
<accession>F2LSP0</accession>
<sequence length="125" mass="13886">MTSIDSTHAGENAPEGSLGAARRPPQVPAANDEEPNQVIFVVQAVTMYEGSDPVRAFATREAASSFAQRCRDHEDARRDPPRVDAPDEEWEAWTEANHAWEQSHPAEPFSRRENYAVIPLAFDPS</sequence>
<reference evidence="2 3" key="1">
    <citation type="journal article" date="2011" name="J. Bacteriol.">
        <title>Complete genome sequence of Burkholderia gladioli BSR3.</title>
        <authorList>
            <person name="Seo Y.S."/>
            <person name="Lim J."/>
            <person name="Choi B.S."/>
            <person name="Kim H."/>
            <person name="Goo E."/>
            <person name="Lee B."/>
            <person name="Lim J.S."/>
            <person name="Choi I.Y."/>
            <person name="Moon J.S."/>
            <person name="Kim J."/>
            <person name="Hwang I."/>
        </authorList>
    </citation>
    <scope>NUCLEOTIDE SEQUENCE [LARGE SCALE GENOMIC DNA]</scope>
    <source>
        <strain evidence="2 3">BSR3</strain>
        <plasmid evidence="2">bgla_4p</plasmid>
    </source>
</reference>
<dbReference type="AlphaFoldDB" id="F2LSP0"/>
<proteinExistence type="predicted"/>
<evidence type="ECO:0000313" key="2">
    <source>
        <dbReference type="EMBL" id="AEA65836.1"/>
    </source>
</evidence>